<proteinExistence type="predicted"/>
<comment type="caution">
    <text evidence="2">The sequence shown here is derived from an EMBL/GenBank/DDBJ whole genome shotgun (WGS) entry which is preliminary data.</text>
</comment>
<gene>
    <name evidence="2" type="ORF">FJM51_23515</name>
</gene>
<feature type="transmembrane region" description="Helical" evidence="1">
    <location>
        <begin position="6"/>
        <end position="26"/>
    </location>
</feature>
<keyword evidence="1" id="KW-0812">Transmembrane</keyword>
<keyword evidence="1" id="KW-1133">Transmembrane helix</keyword>
<evidence type="ECO:0000313" key="2">
    <source>
        <dbReference type="EMBL" id="TPE42929.1"/>
    </source>
</evidence>
<keyword evidence="3" id="KW-1185">Reference proteome</keyword>
<dbReference type="EMBL" id="VFRP01000114">
    <property type="protein sequence ID" value="TPE42929.1"/>
    <property type="molecule type" value="Genomic_DNA"/>
</dbReference>
<name>A0A501VZS2_9RHOB</name>
<accession>A0A501VZS2</accession>
<organism evidence="2 3">
    <name type="scientific">Amaricoccus solimangrovi</name>
    <dbReference type="NCBI Taxonomy" id="2589815"/>
    <lineage>
        <taxon>Bacteria</taxon>
        <taxon>Pseudomonadati</taxon>
        <taxon>Pseudomonadota</taxon>
        <taxon>Alphaproteobacteria</taxon>
        <taxon>Rhodobacterales</taxon>
        <taxon>Paracoccaceae</taxon>
        <taxon>Amaricoccus</taxon>
    </lineage>
</organism>
<dbReference type="Proteomes" id="UP000319255">
    <property type="component" value="Unassembled WGS sequence"/>
</dbReference>
<reference evidence="2 3" key="1">
    <citation type="submission" date="2019-06" db="EMBL/GenBank/DDBJ databases">
        <title>A novel bacterium of genus Amaricoccus, isolated from marine sediment.</title>
        <authorList>
            <person name="Huang H."/>
            <person name="Mo K."/>
            <person name="Hu Y."/>
        </authorList>
    </citation>
    <scope>NUCLEOTIDE SEQUENCE [LARGE SCALE GENOMIC DNA]</scope>
    <source>
        <strain evidence="2 3">HB172011</strain>
    </source>
</reference>
<dbReference type="AlphaFoldDB" id="A0A501VZS2"/>
<evidence type="ECO:0000313" key="3">
    <source>
        <dbReference type="Proteomes" id="UP000319255"/>
    </source>
</evidence>
<sequence>MIASLFSATWPYLVGAAGWALAIWAVRRNGKVDAKRDAAEASLTKQKEMRDANASVDRSRRGIADRLRDGRF</sequence>
<dbReference type="RefSeq" id="WP_140456507.1">
    <property type="nucleotide sequence ID" value="NZ_VFRP01000114.1"/>
</dbReference>
<keyword evidence="1" id="KW-0472">Membrane</keyword>
<protein>
    <submittedName>
        <fullName evidence="2">Uncharacterized protein</fullName>
    </submittedName>
</protein>
<evidence type="ECO:0000256" key="1">
    <source>
        <dbReference type="SAM" id="Phobius"/>
    </source>
</evidence>